<accession>A0ABR6BG27</accession>
<dbReference type="Gene3D" id="2.70.70.10">
    <property type="entry name" value="Glucose Permease (Domain IIA)"/>
    <property type="match status" value="1"/>
</dbReference>
<keyword evidence="4" id="KW-1185">Reference proteome</keyword>
<organism evidence="3 4">
    <name type="scientific">Kutzneria viridogrisea</name>
    <dbReference type="NCBI Taxonomy" id="47990"/>
    <lineage>
        <taxon>Bacteria</taxon>
        <taxon>Bacillati</taxon>
        <taxon>Actinomycetota</taxon>
        <taxon>Actinomycetes</taxon>
        <taxon>Pseudonocardiales</taxon>
        <taxon>Pseudonocardiaceae</taxon>
        <taxon>Kutzneria</taxon>
    </lineage>
</organism>
<dbReference type="InterPro" id="IPR016047">
    <property type="entry name" value="M23ase_b-sheet_dom"/>
</dbReference>
<feature type="chain" id="PRO_5045202711" evidence="1">
    <location>
        <begin position="20"/>
        <end position="165"/>
    </location>
</feature>
<feature type="signal peptide" evidence="1">
    <location>
        <begin position="1"/>
        <end position="19"/>
    </location>
</feature>
<dbReference type="PANTHER" id="PTHR21666:SF270">
    <property type="entry name" value="MUREIN HYDROLASE ACTIVATOR ENVC"/>
    <property type="match status" value="1"/>
</dbReference>
<dbReference type="SUPFAM" id="SSF51261">
    <property type="entry name" value="Duplicated hybrid motif"/>
    <property type="match status" value="1"/>
</dbReference>
<evidence type="ECO:0000259" key="2">
    <source>
        <dbReference type="Pfam" id="PF01551"/>
    </source>
</evidence>
<dbReference type="EMBL" id="JACJID010000002">
    <property type="protein sequence ID" value="MBA8925838.1"/>
    <property type="molecule type" value="Genomic_DNA"/>
</dbReference>
<evidence type="ECO:0000256" key="1">
    <source>
        <dbReference type="SAM" id="SignalP"/>
    </source>
</evidence>
<protein>
    <submittedName>
        <fullName evidence="3">Murein DD-endopeptidase MepM/ murein hydrolase activator NlpD</fullName>
    </submittedName>
</protein>
<dbReference type="RefSeq" id="WP_025360498.1">
    <property type="nucleotide sequence ID" value="NZ_BAAABQ010000059.1"/>
</dbReference>
<dbReference type="CDD" id="cd12797">
    <property type="entry name" value="M23_peptidase"/>
    <property type="match status" value="1"/>
</dbReference>
<evidence type="ECO:0000313" key="3">
    <source>
        <dbReference type="EMBL" id="MBA8925838.1"/>
    </source>
</evidence>
<feature type="domain" description="M23ase beta-sheet core" evidence="2">
    <location>
        <begin position="55"/>
        <end position="148"/>
    </location>
</feature>
<dbReference type="InterPro" id="IPR050570">
    <property type="entry name" value="Cell_wall_metabolism_enzyme"/>
</dbReference>
<comment type="caution">
    <text evidence="3">The sequence shown here is derived from an EMBL/GenBank/DDBJ whole genome shotgun (WGS) entry which is preliminary data.</text>
</comment>
<proteinExistence type="predicted"/>
<name>A0ABR6BG27_9PSEU</name>
<dbReference type="PANTHER" id="PTHR21666">
    <property type="entry name" value="PEPTIDASE-RELATED"/>
    <property type="match status" value="1"/>
</dbReference>
<dbReference type="InterPro" id="IPR011055">
    <property type="entry name" value="Dup_hybrid_motif"/>
</dbReference>
<reference evidence="3 4" key="1">
    <citation type="submission" date="2020-08" db="EMBL/GenBank/DDBJ databases">
        <title>Genomic Encyclopedia of Archaeal and Bacterial Type Strains, Phase II (KMG-II): from individual species to whole genera.</title>
        <authorList>
            <person name="Goeker M."/>
        </authorList>
    </citation>
    <scope>NUCLEOTIDE SEQUENCE [LARGE SCALE GENOMIC DNA]</scope>
    <source>
        <strain evidence="3 4">DSM 43850</strain>
    </source>
</reference>
<keyword evidence="3" id="KW-0378">Hydrolase</keyword>
<evidence type="ECO:0000313" key="4">
    <source>
        <dbReference type="Proteomes" id="UP000517916"/>
    </source>
</evidence>
<gene>
    <name evidence="3" type="ORF">BC739_003037</name>
</gene>
<dbReference type="Pfam" id="PF01551">
    <property type="entry name" value="Peptidase_M23"/>
    <property type="match status" value="1"/>
</dbReference>
<keyword evidence="1" id="KW-0732">Signal</keyword>
<dbReference type="Proteomes" id="UP000517916">
    <property type="component" value="Unassembled WGS sequence"/>
</dbReference>
<dbReference type="GO" id="GO:0016787">
    <property type="term" value="F:hydrolase activity"/>
    <property type="evidence" value="ECO:0007669"/>
    <property type="project" value="UniProtKB-KW"/>
</dbReference>
<sequence length="165" mass="17356">MTRLLALLAVLLALAPHLATPLASAAAPARFGWPLAAPHPVLRRFEPPRGPFGPGHRGVDLGGTEDEAVLAAGDGVVLYAGLVADRPVVSIVHLGGLRTTYEPVSPLVNAGERVGRGQLVGRLRPGHGGCATACLHWGVRRGEEYLDPLRLVATGGVRLLPWQDR</sequence>